<evidence type="ECO:0000259" key="2">
    <source>
        <dbReference type="Pfam" id="PF00917"/>
    </source>
</evidence>
<dbReference type="SUPFAM" id="SSF49599">
    <property type="entry name" value="TRAF domain-like"/>
    <property type="match status" value="1"/>
</dbReference>
<dbReference type="EMBL" id="BTSX01000005">
    <property type="protein sequence ID" value="GMT01597.1"/>
    <property type="molecule type" value="Genomic_DNA"/>
</dbReference>
<dbReference type="CDD" id="cd00121">
    <property type="entry name" value="MATH"/>
    <property type="match status" value="1"/>
</dbReference>
<name>A0AAV5U490_9BILA</name>
<sequence>MANLGSNAVDTASEGTSTGTIRWEADKNSITNKGCFSPSIDVGGMLWRIGACESLDKQYLAVFLSQKDSDCKMQSVNVKYEMKLINHTDKDDTITHKGESKFAEDDSLGSN</sequence>
<organism evidence="3 4">
    <name type="scientific">Pristionchus entomophagus</name>
    <dbReference type="NCBI Taxonomy" id="358040"/>
    <lineage>
        <taxon>Eukaryota</taxon>
        <taxon>Metazoa</taxon>
        <taxon>Ecdysozoa</taxon>
        <taxon>Nematoda</taxon>
        <taxon>Chromadorea</taxon>
        <taxon>Rhabditida</taxon>
        <taxon>Rhabditina</taxon>
        <taxon>Diplogasteromorpha</taxon>
        <taxon>Diplogasteroidea</taxon>
        <taxon>Neodiplogasteridae</taxon>
        <taxon>Pristionchus</taxon>
    </lineage>
</organism>
<dbReference type="Proteomes" id="UP001432027">
    <property type="component" value="Unassembled WGS sequence"/>
</dbReference>
<dbReference type="Gene3D" id="2.60.210.10">
    <property type="entry name" value="Apoptosis, Tumor Necrosis Factor Receptor Associated Protein 2, Chain A"/>
    <property type="match status" value="1"/>
</dbReference>
<evidence type="ECO:0000313" key="3">
    <source>
        <dbReference type="EMBL" id="GMT01597.1"/>
    </source>
</evidence>
<accession>A0AAV5U490</accession>
<reference evidence="3" key="1">
    <citation type="submission" date="2023-10" db="EMBL/GenBank/DDBJ databases">
        <title>Genome assembly of Pristionchus species.</title>
        <authorList>
            <person name="Yoshida K."/>
            <person name="Sommer R.J."/>
        </authorList>
    </citation>
    <scope>NUCLEOTIDE SEQUENCE</scope>
    <source>
        <strain evidence="3">RS0144</strain>
    </source>
</reference>
<comment type="caution">
    <text evidence="3">The sequence shown here is derived from an EMBL/GenBank/DDBJ whole genome shotgun (WGS) entry which is preliminary data.</text>
</comment>
<feature type="compositionally biased region" description="Polar residues" evidence="1">
    <location>
        <begin position="1"/>
        <end position="20"/>
    </location>
</feature>
<evidence type="ECO:0000313" key="4">
    <source>
        <dbReference type="Proteomes" id="UP001432027"/>
    </source>
</evidence>
<protein>
    <recommendedName>
        <fullName evidence="2">MATH domain-containing protein</fullName>
    </recommendedName>
</protein>
<keyword evidence="4" id="KW-1185">Reference proteome</keyword>
<evidence type="ECO:0000256" key="1">
    <source>
        <dbReference type="SAM" id="MobiDB-lite"/>
    </source>
</evidence>
<dbReference type="InterPro" id="IPR002083">
    <property type="entry name" value="MATH/TRAF_dom"/>
</dbReference>
<proteinExistence type="predicted"/>
<dbReference type="Pfam" id="PF00917">
    <property type="entry name" value="MATH"/>
    <property type="match status" value="1"/>
</dbReference>
<feature type="domain" description="MATH" evidence="2">
    <location>
        <begin position="32"/>
        <end position="109"/>
    </location>
</feature>
<dbReference type="InterPro" id="IPR008974">
    <property type="entry name" value="TRAF-like"/>
</dbReference>
<dbReference type="AlphaFoldDB" id="A0AAV5U490"/>
<gene>
    <name evidence="3" type="ORF">PENTCL1PPCAC_23771</name>
</gene>
<feature type="region of interest" description="Disordered" evidence="1">
    <location>
        <begin position="1"/>
        <end position="23"/>
    </location>
</feature>